<dbReference type="AlphaFoldDB" id="A0A0K0FXM5"/>
<feature type="region of interest" description="Disordered" evidence="1">
    <location>
        <begin position="187"/>
        <end position="208"/>
    </location>
</feature>
<evidence type="ECO:0000313" key="3">
    <source>
        <dbReference type="WBParaSite" id="SVE_1720100.1"/>
    </source>
</evidence>
<organism evidence="2 3">
    <name type="scientific">Strongyloides venezuelensis</name>
    <name type="common">Threadworm</name>
    <dbReference type="NCBI Taxonomy" id="75913"/>
    <lineage>
        <taxon>Eukaryota</taxon>
        <taxon>Metazoa</taxon>
        <taxon>Ecdysozoa</taxon>
        <taxon>Nematoda</taxon>
        <taxon>Chromadorea</taxon>
        <taxon>Rhabditida</taxon>
        <taxon>Tylenchina</taxon>
        <taxon>Panagrolaimomorpha</taxon>
        <taxon>Strongyloidoidea</taxon>
        <taxon>Strongyloididae</taxon>
        <taxon>Strongyloides</taxon>
    </lineage>
</organism>
<reference evidence="2" key="1">
    <citation type="submission" date="2014-07" db="EMBL/GenBank/DDBJ databases">
        <authorList>
            <person name="Martin A.A"/>
            <person name="De Silva N."/>
        </authorList>
    </citation>
    <scope>NUCLEOTIDE SEQUENCE</scope>
</reference>
<proteinExistence type="predicted"/>
<sequence>MYQKKNFVDDDEIDKKNIINVSLNNDSNKKISLNIEKKLKYFEDNPSTKQGGEVRTAVTGISPFYKSGIEQTKAEVRYGSSQNLQYQSGDYKVKESQEHNRMTIIDPKVNSNSNIPASQIFQQKNLVGDFPSQHTKRSFMNLDPLEQKRFKSLERRPVTTTNYLQESVERHREMEASKLKDYLKATEKDANKPWDKPDWPGPKQDHSESLRELEQMKHAIETLQKVSFPFVLPIIVLVLLKLRPLLVS</sequence>
<dbReference type="Proteomes" id="UP000035680">
    <property type="component" value="Unassembled WGS sequence"/>
</dbReference>
<reference evidence="3" key="2">
    <citation type="submission" date="2015-08" db="UniProtKB">
        <authorList>
            <consortium name="WormBaseParasite"/>
        </authorList>
    </citation>
    <scope>IDENTIFICATION</scope>
</reference>
<dbReference type="WBParaSite" id="SVE_1720100.1">
    <property type="protein sequence ID" value="SVE_1720100.1"/>
    <property type="gene ID" value="SVE_1720100"/>
</dbReference>
<evidence type="ECO:0000256" key="1">
    <source>
        <dbReference type="SAM" id="MobiDB-lite"/>
    </source>
</evidence>
<name>A0A0K0FXM5_STRVS</name>
<keyword evidence="2" id="KW-1185">Reference proteome</keyword>
<accession>A0A0K0FXM5</accession>
<evidence type="ECO:0000313" key="2">
    <source>
        <dbReference type="Proteomes" id="UP000035680"/>
    </source>
</evidence>
<protein>
    <submittedName>
        <fullName evidence="3">Peroxisomal membrane protein PEX14</fullName>
    </submittedName>
</protein>